<dbReference type="SUPFAM" id="SSF81324">
    <property type="entry name" value="Voltage-gated potassium channels"/>
    <property type="match status" value="1"/>
</dbReference>
<sequence>HPTFGDYFYFSALAYTSLGFGDVAPQGSLRAIAAVEAITGLVLIAWTASFAFLVMQELWGGKHSHDQ</sequence>
<dbReference type="InterPro" id="IPR013099">
    <property type="entry name" value="K_chnl_dom"/>
</dbReference>
<dbReference type="EMBL" id="JAMXLR010000074">
    <property type="protein sequence ID" value="MCO6046519.1"/>
    <property type="molecule type" value="Genomic_DNA"/>
</dbReference>
<keyword evidence="3" id="KW-0407">Ion channel</keyword>
<proteinExistence type="predicted"/>
<organism evidence="3 4">
    <name type="scientific">Aeoliella straminimaris</name>
    <dbReference type="NCBI Taxonomy" id="2954799"/>
    <lineage>
        <taxon>Bacteria</taxon>
        <taxon>Pseudomonadati</taxon>
        <taxon>Planctomycetota</taxon>
        <taxon>Planctomycetia</taxon>
        <taxon>Pirellulales</taxon>
        <taxon>Lacipirellulaceae</taxon>
        <taxon>Aeoliella</taxon>
    </lineage>
</organism>
<keyword evidence="3" id="KW-0406">Ion transport</keyword>
<dbReference type="Gene3D" id="1.10.287.70">
    <property type="match status" value="1"/>
</dbReference>
<evidence type="ECO:0000313" key="3">
    <source>
        <dbReference type="EMBL" id="MCO6046519.1"/>
    </source>
</evidence>
<feature type="transmembrane region" description="Helical" evidence="1">
    <location>
        <begin position="31"/>
        <end position="54"/>
    </location>
</feature>
<dbReference type="RefSeq" id="WP_252854634.1">
    <property type="nucleotide sequence ID" value="NZ_JAMXLR010000074.1"/>
</dbReference>
<feature type="non-terminal residue" evidence="3">
    <location>
        <position position="1"/>
    </location>
</feature>
<evidence type="ECO:0000259" key="2">
    <source>
        <dbReference type="Pfam" id="PF07885"/>
    </source>
</evidence>
<protein>
    <submittedName>
        <fullName evidence="3">Potassium channel family protein</fullName>
    </submittedName>
</protein>
<keyword evidence="1" id="KW-1133">Transmembrane helix</keyword>
<dbReference type="Proteomes" id="UP001155241">
    <property type="component" value="Unassembled WGS sequence"/>
</dbReference>
<comment type="caution">
    <text evidence="3">The sequence shown here is derived from an EMBL/GenBank/DDBJ whole genome shotgun (WGS) entry which is preliminary data.</text>
</comment>
<keyword evidence="3" id="KW-0813">Transport</keyword>
<feature type="domain" description="Potassium channel" evidence="2">
    <location>
        <begin position="3"/>
        <end position="55"/>
    </location>
</feature>
<name>A0A9X2FH37_9BACT</name>
<dbReference type="AlphaFoldDB" id="A0A9X2FH37"/>
<gene>
    <name evidence="3" type="ORF">NG895_21690</name>
</gene>
<evidence type="ECO:0000256" key="1">
    <source>
        <dbReference type="SAM" id="Phobius"/>
    </source>
</evidence>
<dbReference type="GO" id="GO:0034220">
    <property type="term" value="P:monoatomic ion transmembrane transport"/>
    <property type="evidence" value="ECO:0007669"/>
    <property type="project" value="UniProtKB-KW"/>
</dbReference>
<keyword evidence="1" id="KW-0812">Transmembrane</keyword>
<dbReference type="Pfam" id="PF07885">
    <property type="entry name" value="Ion_trans_2"/>
    <property type="match status" value="1"/>
</dbReference>
<evidence type="ECO:0000313" key="4">
    <source>
        <dbReference type="Proteomes" id="UP001155241"/>
    </source>
</evidence>
<accession>A0A9X2FH37</accession>
<keyword evidence="4" id="KW-1185">Reference proteome</keyword>
<reference evidence="3" key="1">
    <citation type="submission" date="2022-06" db="EMBL/GenBank/DDBJ databases">
        <title>Aeoliella straminimaris, a novel planctomycete from sediments.</title>
        <authorList>
            <person name="Vitorino I.R."/>
            <person name="Lage O.M."/>
        </authorList>
    </citation>
    <scope>NUCLEOTIDE SEQUENCE</scope>
    <source>
        <strain evidence="3">ICT_H6.2</strain>
    </source>
</reference>
<keyword evidence="1" id="KW-0472">Membrane</keyword>